<comment type="caution">
    <text evidence="2">The sequence shown here is derived from an EMBL/GenBank/DDBJ whole genome shotgun (WGS) entry which is preliminary data.</text>
</comment>
<dbReference type="Proteomes" id="UP001359886">
    <property type="component" value="Unassembled WGS sequence"/>
</dbReference>
<organism evidence="2 3">
    <name type="scientific">Elongatibacter sediminis</name>
    <dbReference type="NCBI Taxonomy" id="3119006"/>
    <lineage>
        <taxon>Bacteria</taxon>
        <taxon>Pseudomonadati</taxon>
        <taxon>Pseudomonadota</taxon>
        <taxon>Gammaproteobacteria</taxon>
        <taxon>Chromatiales</taxon>
        <taxon>Wenzhouxiangellaceae</taxon>
        <taxon>Elongatibacter</taxon>
    </lineage>
</organism>
<feature type="signal peptide" evidence="1">
    <location>
        <begin position="1"/>
        <end position="21"/>
    </location>
</feature>
<evidence type="ECO:0000256" key="1">
    <source>
        <dbReference type="SAM" id="SignalP"/>
    </source>
</evidence>
<gene>
    <name evidence="2" type="ORF">V3330_02830</name>
</gene>
<dbReference type="EMBL" id="JAZHOG010000001">
    <property type="protein sequence ID" value="MEJ8566551.1"/>
    <property type="molecule type" value="Genomic_DNA"/>
</dbReference>
<keyword evidence="1" id="KW-0732">Signal</keyword>
<reference evidence="2 3" key="1">
    <citation type="submission" date="2024-02" db="EMBL/GenBank/DDBJ databases">
        <title>A novel Wenzhouxiangellaceae bacterium, isolated from coastal sediments.</title>
        <authorList>
            <person name="Du Z.-J."/>
            <person name="Ye Y.-Q."/>
            <person name="Zhang X.-Y."/>
        </authorList>
    </citation>
    <scope>NUCLEOTIDE SEQUENCE [LARGE SCALE GENOMIC DNA]</scope>
    <source>
        <strain evidence="2 3">CH-27</strain>
    </source>
</reference>
<dbReference type="AlphaFoldDB" id="A0AAW9RAN5"/>
<sequence length="140" mass="15229">MMFRNACTKALIATTAMTALAIGSAPLSAEVITTEEVIVVAPGHAGNYERHIGSHRAGLNAEVNATVNYSDLDLRFVADVQELKRRIKDGASMACESLADSHPFGKPKQAKCIQRAYDEAMVDVNRLVDQVIQESELIAW</sequence>
<keyword evidence="3" id="KW-1185">Reference proteome</keyword>
<feature type="chain" id="PRO_5043600533" evidence="1">
    <location>
        <begin position="22"/>
        <end position="140"/>
    </location>
</feature>
<dbReference type="RefSeq" id="WP_354693868.1">
    <property type="nucleotide sequence ID" value="NZ_JAZHOG010000001.1"/>
</dbReference>
<name>A0AAW9RAN5_9GAMM</name>
<dbReference type="NCBIfam" id="TIGR04433">
    <property type="entry name" value="UrcA_uranyl"/>
    <property type="match status" value="1"/>
</dbReference>
<evidence type="ECO:0000313" key="3">
    <source>
        <dbReference type="Proteomes" id="UP001359886"/>
    </source>
</evidence>
<dbReference type="InterPro" id="IPR030972">
    <property type="entry name" value="UrcA_uranyl"/>
</dbReference>
<proteinExistence type="predicted"/>
<protein>
    <submittedName>
        <fullName evidence="2">UrcA family protein</fullName>
    </submittedName>
</protein>
<accession>A0AAW9RAN5</accession>
<evidence type="ECO:0000313" key="2">
    <source>
        <dbReference type="EMBL" id="MEJ8566551.1"/>
    </source>
</evidence>